<proteinExistence type="predicted"/>
<dbReference type="AlphaFoldDB" id="A0AAE6UPH2"/>
<gene>
    <name evidence="1" type="ORF">GMO17_14020</name>
</gene>
<accession>A0AAE6UPH2</accession>
<sequence length="403" mass="45805">MTKGKVIRIALREARLKRMVRRHLKKMGFGRDAKGQLEPPSLDKVAYRRFHQGQRQDKVNANRDWLSKNETKLMKWFADGASILPSAIDPQIEIVKGGTWQSDLFRFAALYWQVPVSEGYGRRLRFLVWDKGHNKLLGIFALGDAVFNQAARDSFIGWDHNRRSEALVNLMDAYVLGALPPYSHLLGGKLVASLIRTREVVDAFNTRYGDSVGLISKQKKNARLLAVTTSSALGRSSLYNRLNLHGRKIFEPIGFTSGWGHFHFSGKVFEELRQYLEYINDPYARGFNFGSGPNWRLRVIRRALDRLGMDSKLARHGLAREVFIAKIATNAEAVLRGDNLIACYDDLLTVSEIGAAALKRWLIPRSERDHRYLEWRAEDILVTIYGDAASVDPERVPVNAMGH</sequence>
<dbReference type="EMBL" id="CP046441">
    <property type="protein sequence ID" value="QGT82213.1"/>
    <property type="molecule type" value="Genomic_DNA"/>
</dbReference>
<name>A0AAE6UPH2_9PSED</name>
<protein>
    <submittedName>
        <fullName evidence="1">DUF4338 domain-containing protein</fullName>
    </submittedName>
</protein>
<organism evidence="1 2">
    <name type="scientific">Pseudomonas coronafaciens pv. coronafaciens</name>
    <dbReference type="NCBI Taxonomy" id="235275"/>
    <lineage>
        <taxon>Bacteria</taxon>
        <taxon>Pseudomonadati</taxon>
        <taxon>Pseudomonadota</taxon>
        <taxon>Gammaproteobacteria</taxon>
        <taxon>Pseudomonadales</taxon>
        <taxon>Pseudomonadaceae</taxon>
        <taxon>Pseudomonas</taxon>
        <taxon>Pseudomonas coronafaciens</taxon>
    </lineage>
</organism>
<dbReference type="Pfam" id="PF14236">
    <property type="entry name" value="DruA"/>
    <property type="match status" value="1"/>
</dbReference>
<dbReference type="Proteomes" id="UP000423413">
    <property type="component" value="Chromosome"/>
</dbReference>
<dbReference type="InterPro" id="IPR025639">
    <property type="entry name" value="DruA"/>
</dbReference>
<evidence type="ECO:0000313" key="1">
    <source>
        <dbReference type="EMBL" id="QGT82213.1"/>
    </source>
</evidence>
<evidence type="ECO:0000313" key="2">
    <source>
        <dbReference type="Proteomes" id="UP000423413"/>
    </source>
</evidence>
<reference evidence="1 2" key="1">
    <citation type="submission" date="2019-11" db="EMBL/GenBank/DDBJ databases">
        <title>Complete genome sequence of Pseudomonas syringae pv. coronafaciens isolate B19001 originated in imported oat cereal.</title>
        <authorList>
            <person name="Kim S.M."/>
            <person name="Lee B.C."/>
            <person name="Seo S.J."/>
            <person name="Lee J.E."/>
            <person name="Choi N.J."/>
            <person name="Park J.H."/>
        </authorList>
    </citation>
    <scope>NUCLEOTIDE SEQUENCE [LARGE SCALE GENOMIC DNA]</scope>
    <source>
        <strain evidence="1 2">B19001</strain>
    </source>
</reference>
<dbReference type="RefSeq" id="WP_122355664.1">
    <property type="nucleotide sequence ID" value="NZ_CP046441.1"/>
</dbReference>